<proteinExistence type="predicted"/>
<dbReference type="InterPro" id="IPR056926">
    <property type="entry name" value="FLQE3_permease"/>
</dbReference>
<evidence type="ECO:0000313" key="2">
    <source>
        <dbReference type="EMBL" id="MCQ4924139.1"/>
    </source>
</evidence>
<name>A0ABT1SCC3_9FIRM</name>
<keyword evidence="1" id="KW-1133">Transmembrane helix</keyword>
<feature type="transmembrane region" description="Helical" evidence="1">
    <location>
        <begin position="184"/>
        <end position="201"/>
    </location>
</feature>
<comment type="caution">
    <text evidence="2">The sequence shown here is derived from an EMBL/GenBank/DDBJ whole genome shotgun (WGS) entry which is preliminary data.</text>
</comment>
<feature type="transmembrane region" description="Helical" evidence="1">
    <location>
        <begin position="153"/>
        <end position="172"/>
    </location>
</feature>
<gene>
    <name evidence="2" type="ORF">NE686_13640</name>
</gene>
<feature type="transmembrane region" description="Helical" evidence="1">
    <location>
        <begin position="123"/>
        <end position="147"/>
    </location>
</feature>
<protein>
    <submittedName>
        <fullName evidence="2">ABC transporter permease</fullName>
    </submittedName>
</protein>
<organism evidence="2 3">
    <name type="scientific">Tissierella carlieri</name>
    <dbReference type="NCBI Taxonomy" id="689904"/>
    <lineage>
        <taxon>Bacteria</taxon>
        <taxon>Bacillati</taxon>
        <taxon>Bacillota</taxon>
        <taxon>Tissierellia</taxon>
        <taxon>Tissierellales</taxon>
        <taxon>Tissierellaceae</taxon>
        <taxon>Tissierella</taxon>
    </lineage>
</organism>
<feature type="transmembrane region" description="Helical" evidence="1">
    <location>
        <begin position="20"/>
        <end position="38"/>
    </location>
</feature>
<dbReference type="EMBL" id="JANGAC010000010">
    <property type="protein sequence ID" value="MCQ4924139.1"/>
    <property type="molecule type" value="Genomic_DNA"/>
</dbReference>
<feature type="transmembrane region" description="Helical" evidence="1">
    <location>
        <begin position="89"/>
        <end position="111"/>
    </location>
</feature>
<reference evidence="2 3" key="1">
    <citation type="submission" date="2022-06" db="EMBL/GenBank/DDBJ databases">
        <title>Isolation of gut microbiota from human fecal samples.</title>
        <authorList>
            <person name="Pamer E.G."/>
            <person name="Barat B."/>
            <person name="Waligurski E."/>
            <person name="Medina S."/>
            <person name="Paddock L."/>
            <person name="Mostad J."/>
        </authorList>
    </citation>
    <scope>NUCLEOTIDE SEQUENCE [LARGE SCALE GENOMIC DNA]</scope>
    <source>
        <strain evidence="2 3">DFI.7.95</strain>
    </source>
</reference>
<keyword evidence="1" id="KW-0472">Membrane</keyword>
<evidence type="ECO:0000313" key="3">
    <source>
        <dbReference type="Proteomes" id="UP001524478"/>
    </source>
</evidence>
<dbReference type="Proteomes" id="UP001524478">
    <property type="component" value="Unassembled WGS sequence"/>
</dbReference>
<evidence type="ECO:0000256" key="1">
    <source>
        <dbReference type="SAM" id="Phobius"/>
    </source>
</evidence>
<keyword evidence="1" id="KW-0812">Transmembrane</keyword>
<accession>A0ABT1SCC3</accession>
<sequence length="241" mass="27537">MSKLTTLVKGELFRLRKYNLLAVSLFVSAIWVGLLHFLNIENVTKLIPQLIFIDVTTMAMLLVGVTFIYERDESTIRTLLVSPISKSEYILAKMICNIIPSALSLTIMYIYSKLFKIIEINYFILLGAVILVAFFHSLIGFLLTYYSKDFTDLLMTIMKVFFVFLLPVLLVEFNIVTNEIFRKAVYLLPTKSALMILMGAAGKAQTWEIIVSLIYLLLGSIALYYLVWKNFDSHVLKESGE</sequence>
<dbReference type="Pfam" id="PF24686">
    <property type="entry name" value="FLQE3_permease"/>
    <property type="match status" value="1"/>
</dbReference>
<keyword evidence="3" id="KW-1185">Reference proteome</keyword>
<feature type="transmembrane region" description="Helical" evidence="1">
    <location>
        <begin position="50"/>
        <end position="69"/>
    </location>
</feature>
<dbReference type="RefSeq" id="WP_256311957.1">
    <property type="nucleotide sequence ID" value="NZ_JANGAC010000010.1"/>
</dbReference>
<feature type="transmembrane region" description="Helical" evidence="1">
    <location>
        <begin position="207"/>
        <end position="227"/>
    </location>
</feature>